<dbReference type="NCBIfam" id="TIGR01640">
    <property type="entry name" value="F_box_assoc_1"/>
    <property type="match status" value="1"/>
</dbReference>
<dbReference type="Proteomes" id="UP000030689">
    <property type="component" value="Unassembled WGS sequence"/>
</dbReference>
<evidence type="ECO:0000313" key="3">
    <source>
        <dbReference type="Proteomes" id="UP000030689"/>
    </source>
</evidence>
<dbReference type="InterPro" id="IPR017451">
    <property type="entry name" value="F-box-assoc_interact_dom"/>
</dbReference>
<dbReference type="AlphaFoldDB" id="V4MPK8"/>
<keyword evidence="3" id="KW-1185">Reference proteome</keyword>
<gene>
    <name evidence="2" type="ORF">EUTSA_v10009454mg</name>
</gene>
<accession>V4MPK8</accession>
<dbReference type="Pfam" id="PF08268">
    <property type="entry name" value="FBA_3"/>
    <property type="match status" value="1"/>
</dbReference>
<feature type="domain" description="F-box associated beta-propeller type 3" evidence="1">
    <location>
        <begin position="26"/>
        <end position="313"/>
    </location>
</feature>
<name>V4MPK8_EUTSA</name>
<dbReference type="InterPro" id="IPR036047">
    <property type="entry name" value="F-box-like_dom_sf"/>
</dbReference>
<dbReference type="eggNOG" id="ENOG502SNHU">
    <property type="taxonomic scope" value="Eukaryota"/>
</dbReference>
<reference evidence="2 3" key="1">
    <citation type="journal article" date="2013" name="Front. Plant Sci.">
        <title>The Reference Genome of the Halophytic Plant Eutrema salsugineum.</title>
        <authorList>
            <person name="Yang R."/>
            <person name="Jarvis D.E."/>
            <person name="Chen H."/>
            <person name="Beilstein M.A."/>
            <person name="Grimwood J."/>
            <person name="Jenkins J."/>
            <person name="Shu S."/>
            <person name="Prochnik S."/>
            <person name="Xin M."/>
            <person name="Ma C."/>
            <person name="Schmutz J."/>
            <person name="Wing R.A."/>
            <person name="Mitchell-Olds T."/>
            <person name="Schumaker K.S."/>
            <person name="Wang X."/>
        </authorList>
    </citation>
    <scope>NUCLEOTIDE SEQUENCE [LARGE SCALE GENOMIC DNA]</scope>
</reference>
<dbReference type="InterPro" id="IPR013187">
    <property type="entry name" value="F-box-assoc_dom_typ3"/>
</dbReference>
<evidence type="ECO:0000259" key="1">
    <source>
        <dbReference type="Pfam" id="PF08268"/>
    </source>
</evidence>
<dbReference type="Gramene" id="ESQ33546">
    <property type="protein sequence ID" value="ESQ33546"/>
    <property type="gene ID" value="EUTSA_v10009454mg"/>
</dbReference>
<dbReference type="PANTHER" id="PTHR31111">
    <property type="entry name" value="BNAA05G37150D PROTEIN-RELATED"/>
    <property type="match status" value="1"/>
</dbReference>
<protein>
    <recommendedName>
        <fullName evidence="1">F-box associated beta-propeller type 3 domain-containing protein</fullName>
    </recommendedName>
</protein>
<dbReference type="SUPFAM" id="SSF81383">
    <property type="entry name" value="F-box domain"/>
    <property type="match status" value="1"/>
</dbReference>
<organism evidence="2 3">
    <name type="scientific">Eutrema salsugineum</name>
    <name type="common">Saltwater cress</name>
    <name type="synonym">Sisymbrium salsugineum</name>
    <dbReference type="NCBI Taxonomy" id="72664"/>
    <lineage>
        <taxon>Eukaryota</taxon>
        <taxon>Viridiplantae</taxon>
        <taxon>Streptophyta</taxon>
        <taxon>Embryophyta</taxon>
        <taxon>Tracheophyta</taxon>
        <taxon>Spermatophyta</taxon>
        <taxon>Magnoliopsida</taxon>
        <taxon>eudicotyledons</taxon>
        <taxon>Gunneridae</taxon>
        <taxon>Pentapetalae</taxon>
        <taxon>rosids</taxon>
        <taxon>malvids</taxon>
        <taxon>Brassicales</taxon>
        <taxon>Brassicaceae</taxon>
        <taxon>Eutremeae</taxon>
        <taxon>Eutrema</taxon>
    </lineage>
</organism>
<dbReference type="OMA" id="FRWEKIC"/>
<dbReference type="EMBL" id="KI517683">
    <property type="protein sequence ID" value="ESQ33546.1"/>
    <property type="molecule type" value="Genomic_DNA"/>
</dbReference>
<proteinExistence type="predicted"/>
<dbReference type="PANTHER" id="PTHR31111:SF130">
    <property type="entry name" value="F-BOX ASSOCIATED UBIQUITINATION EFFECTOR FAMILY PROTEIN"/>
    <property type="match status" value="1"/>
</dbReference>
<dbReference type="KEGG" id="eus:EUTSA_v10009454mg"/>
<evidence type="ECO:0000313" key="2">
    <source>
        <dbReference type="EMBL" id="ESQ33546.1"/>
    </source>
</evidence>
<sequence length="336" mass="38677">MNSIPNDLFLEIFSRLTAKSVERCCCVSKQSPFLVHVSYTSSKDLMASLVLAADSHMKLSEDMRLTFCGYAAGLICFLRMPISNNEEDLMHVICNPSTGQCVSLPKLTKSICSNSFLGFDPIDKQFKVLSMATLDYNDDLDYDDDHTILTLETGKMNSICINGILYYFSRIRRPPYQIIVCFDVKSEKYKFIEADVFDAKLINYKGKLGGIAWHAIKLRMFVLEDAEKQEFLEYVYTFQSNYLFNPYNKVSIDVAGVTATGEIVLSMSNTNRLFYVFYFSPERNTLQSVEIQGFDEDMFYNSWNEVYAFVNHVEDLKFNITKITCCNFYMPTRREA</sequence>